<keyword evidence="2" id="KW-0732">Signal</keyword>
<sequence>MYKRMLRSVLATAFAAGLALGAATTMDLAWDSKPAGGAVVGAQSDTPPDLGWDSAPAKTDA</sequence>
<gene>
    <name evidence="3" type="ORF">GCM10010346_51820</name>
</gene>
<keyword evidence="4" id="KW-1185">Reference proteome</keyword>
<name>A0ABQ3E0K2_9ACTN</name>
<organism evidence="3 4">
    <name type="scientific">Streptomyces chryseus</name>
    <dbReference type="NCBI Taxonomy" id="68186"/>
    <lineage>
        <taxon>Bacteria</taxon>
        <taxon>Bacillati</taxon>
        <taxon>Actinomycetota</taxon>
        <taxon>Actinomycetes</taxon>
        <taxon>Kitasatosporales</taxon>
        <taxon>Streptomycetaceae</taxon>
        <taxon>Streptomyces</taxon>
    </lineage>
</organism>
<evidence type="ECO:0008006" key="5">
    <source>
        <dbReference type="Google" id="ProtNLM"/>
    </source>
</evidence>
<comment type="caution">
    <text evidence="3">The sequence shown here is derived from an EMBL/GenBank/DDBJ whole genome shotgun (WGS) entry which is preliminary data.</text>
</comment>
<evidence type="ECO:0000313" key="3">
    <source>
        <dbReference type="EMBL" id="GHB21844.1"/>
    </source>
</evidence>
<dbReference type="RefSeq" id="WP_138897923.1">
    <property type="nucleotide sequence ID" value="NZ_BMVO01000022.1"/>
</dbReference>
<proteinExistence type="predicted"/>
<accession>A0ABQ3E0K2</accession>
<feature type="chain" id="PRO_5045983655" description="Secreted protein" evidence="2">
    <location>
        <begin position="22"/>
        <end position="61"/>
    </location>
</feature>
<evidence type="ECO:0000256" key="2">
    <source>
        <dbReference type="SAM" id="SignalP"/>
    </source>
</evidence>
<feature type="signal peptide" evidence="2">
    <location>
        <begin position="1"/>
        <end position="21"/>
    </location>
</feature>
<evidence type="ECO:0000256" key="1">
    <source>
        <dbReference type="SAM" id="MobiDB-lite"/>
    </source>
</evidence>
<dbReference type="EMBL" id="BMVO01000022">
    <property type="protein sequence ID" value="GHB21844.1"/>
    <property type="molecule type" value="Genomic_DNA"/>
</dbReference>
<dbReference type="Proteomes" id="UP000599437">
    <property type="component" value="Unassembled WGS sequence"/>
</dbReference>
<reference evidence="4" key="1">
    <citation type="journal article" date="2019" name="Int. J. Syst. Evol. Microbiol.">
        <title>The Global Catalogue of Microorganisms (GCM) 10K type strain sequencing project: providing services to taxonomists for standard genome sequencing and annotation.</title>
        <authorList>
            <consortium name="The Broad Institute Genomics Platform"/>
            <consortium name="The Broad Institute Genome Sequencing Center for Infectious Disease"/>
            <person name="Wu L."/>
            <person name="Ma J."/>
        </authorList>
    </citation>
    <scope>NUCLEOTIDE SEQUENCE [LARGE SCALE GENOMIC DNA]</scope>
    <source>
        <strain evidence="4">JCM 4737</strain>
    </source>
</reference>
<protein>
    <recommendedName>
        <fullName evidence="5">Secreted protein</fullName>
    </recommendedName>
</protein>
<evidence type="ECO:0000313" key="4">
    <source>
        <dbReference type="Proteomes" id="UP000599437"/>
    </source>
</evidence>
<feature type="region of interest" description="Disordered" evidence="1">
    <location>
        <begin position="36"/>
        <end position="61"/>
    </location>
</feature>